<dbReference type="KEGG" id="asol:BEN76_16940"/>
<proteinExistence type="predicted"/>
<accession>A0A1P8ENC1</accession>
<feature type="coiled-coil region" evidence="1">
    <location>
        <begin position="135"/>
        <end position="172"/>
    </location>
</feature>
<dbReference type="AlphaFoldDB" id="A0A1P8ENC1"/>
<geneLocation type="plasmid" evidence="3">
    <name>pgfj2</name>
</geneLocation>
<gene>
    <name evidence="2" type="ORF">BEN76_16940</name>
</gene>
<evidence type="ECO:0000313" key="2">
    <source>
        <dbReference type="EMBL" id="APV37733.1"/>
    </source>
</evidence>
<dbReference type="Proteomes" id="UP000185674">
    <property type="component" value="Plasmid pGFJ2"/>
</dbReference>
<organism evidence="2 3">
    <name type="scientific">Acinetobacter soli</name>
    <dbReference type="NCBI Taxonomy" id="487316"/>
    <lineage>
        <taxon>Bacteria</taxon>
        <taxon>Pseudomonadati</taxon>
        <taxon>Pseudomonadota</taxon>
        <taxon>Gammaproteobacteria</taxon>
        <taxon>Moraxellales</taxon>
        <taxon>Moraxellaceae</taxon>
        <taxon>Acinetobacter</taxon>
    </lineage>
</organism>
<protein>
    <recommendedName>
        <fullName evidence="4">Defence against restriction A N-terminal domain-containing protein</fullName>
    </recommendedName>
</protein>
<dbReference type="RefSeq" id="WP_076033741.1">
    <property type="nucleotide sequence ID" value="NZ_CP016898.1"/>
</dbReference>
<sequence>MEKFQLATLSDSHPLVNEIRDVLEKGTQQKIAFLQVDKMKKNGGVPTKDITFNFENSQTLTITLRKDGDIIKTIQNKKVIPISKVMDLDNKQEFIAGLDEIALRIKANQPKFDLARQKQKVIIPNDPAKRRKAVRVKTQENIQHLKELNQQIEEKQKVFDAKQNELQSLQDQHLQTD</sequence>
<keyword evidence="1" id="KW-0175">Coiled coil</keyword>
<reference evidence="2 3" key="1">
    <citation type="submission" date="2016-08" db="EMBL/GenBank/DDBJ databases">
        <title>Complete genome sequence of Acinetobacter baylyi strain GFJ2.</title>
        <authorList>
            <person name="Tabata M."/>
            <person name="Kuboki S."/>
            <person name="Gibu N."/>
            <person name="Kinouchi Y."/>
            <person name="Vangnai A."/>
            <person name="Kasai D."/>
            <person name="Fukuda M."/>
        </authorList>
    </citation>
    <scope>NUCLEOTIDE SEQUENCE [LARGE SCALE GENOMIC DNA]</scope>
    <source>
        <strain evidence="2 3">GFJ2</strain>
        <plasmid evidence="3">Plasmid pgfj2</plasmid>
    </source>
</reference>
<keyword evidence="2" id="KW-0614">Plasmid</keyword>
<name>A0A1P8ENC1_9GAMM</name>
<evidence type="ECO:0000313" key="3">
    <source>
        <dbReference type="Proteomes" id="UP000185674"/>
    </source>
</evidence>
<evidence type="ECO:0000256" key="1">
    <source>
        <dbReference type="SAM" id="Coils"/>
    </source>
</evidence>
<evidence type="ECO:0008006" key="4">
    <source>
        <dbReference type="Google" id="ProtNLM"/>
    </source>
</evidence>
<dbReference type="EMBL" id="CP016898">
    <property type="protein sequence ID" value="APV37733.1"/>
    <property type="molecule type" value="Genomic_DNA"/>
</dbReference>